<evidence type="ECO:0000256" key="3">
    <source>
        <dbReference type="ARBA" id="ARBA00022679"/>
    </source>
</evidence>
<dbReference type="Gene3D" id="3.90.1150.10">
    <property type="entry name" value="Aspartate Aminotransferase, domain 1"/>
    <property type="match status" value="1"/>
</dbReference>
<keyword evidence="2" id="KW-0032">Aminotransferase</keyword>
<dbReference type="CDD" id="cd00609">
    <property type="entry name" value="AAT_like"/>
    <property type="match status" value="1"/>
</dbReference>
<dbReference type="PANTHER" id="PTHR43807:SF20">
    <property type="entry name" value="FI04487P"/>
    <property type="match status" value="1"/>
</dbReference>
<evidence type="ECO:0000259" key="6">
    <source>
        <dbReference type="Pfam" id="PF00155"/>
    </source>
</evidence>
<dbReference type="InterPro" id="IPR015421">
    <property type="entry name" value="PyrdxlP-dep_Trfase_major"/>
</dbReference>
<feature type="signal peptide" evidence="5">
    <location>
        <begin position="1"/>
        <end position="26"/>
    </location>
</feature>
<evidence type="ECO:0000256" key="2">
    <source>
        <dbReference type="ARBA" id="ARBA00022576"/>
    </source>
</evidence>
<keyword evidence="5" id="KW-0732">Signal</keyword>
<dbReference type="EMBL" id="HBIJ01008418">
    <property type="protein sequence ID" value="CAE0365216.1"/>
    <property type="molecule type" value="Transcribed_RNA"/>
</dbReference>
<protein>
    <recommendedName>
        <fullName evidence="6">Aminotransferase class I/classII large domain-containing protein</fullName>
    </recommendedName>
</protein>
<gene>
    <name evidence="7" type="ORF">ALAG00032_LOCUS5958</name>
</gene>
<feature type="chain" id="PRO_5031019881" description="Aminotransferase class I/classII large domain-containing protein" evidence="5">
    <location>
        <begin position="27"/>
        <end position="512"/>
    </location>
</feature>
<accession>A0A7S3JWL6</accession>
<dbReference type="PANTHER" id="PTHR43807">
    <property type="entry name" value="FI04487P"/>
    <property type="match status" value="1"/>
</dbReference>
<dbReference type="GO" id="GO:0030170">
    <property type="term" value="F:pyridoxal phosphate binding"/>
    <property type="evidence" value="ECO:0007669"/>
    <property type="project" value="InterPro"/>
</dbReference>
<feature type="domain" description="Aminotransferase class I/classII large" evidence="6">
    <location>
        <begin position="101"/>
        <end position="465"/>
    </location>
</feature>
<dbReference type="InterPro" id="IPR015424">
    <property type="entry name" value="PyrdxlP-dep_Trfase"/>
</dbReference>
<proteinExistence type="predicted"/>
<evidence type="ECO:0000256" key="5">
    <source>
        <dbReference type="SAM" id="SignalP"/>
    </source>
</evidence>
<comment type="cofactor">
    <cofactor evidence="1">
        <name>pyridoxal 5'-phosphate</name>
        <dbReference type="ChEBI" id="CHEBI:597326"/>
    </cofactor>
</comment>
<dbReference type="InterPro" id="IPR004839">
    <property type="entry name" value="Aminotransferase_I/II_large"/>
</dbReference>
<evidence type="ECO:0000313" key="7">
    <source>
        <dbReference type="EMBL" id="CAE0365216.1"/>
    </source>
</evidence>
<dbReference type="SUPFAM" id="SSF53383">
    <property type="entry name" value="PLP-dependent transferases"/>
    <property type="match status" value="1"/>
</dbReference>
<sequence length="512" mass="56689">MIGKETILRRRMHILISLLLVHLGVSLTPQQGNKRVVESSTRQATRVEVRLEEFTQVSATTTKKKIKNRQQPLALKRLESLPKQTVWTEFGALAAELGKSVCNLGQGFPDWAPPPFAAQALLNVAEPESPVSAHQYARSAGLPALCEVLARRYSRHFNRDIDPATEIAVTVGATQALLVSLMSIIEAPGDEIILLEPCFDLYWGQVRLAGGTPKPVALRADTEHGLRLDLSALHHALFTAKALVVNSPHNPSGKVFTQSELEAIAQLVADENERRREANISPVYLISDEVYKYIVHDPSVSHVHLASLRAIQDVTLTVSSAGKTFSATGWQIGWIVGPRHLLKHAHRILPYLQFCAATPIQTALVSALDAADLPYRGHDSYYDWLRIEYARKRNILFNALNEANLPTLPASGGFFLLADMQMYTNYIPPHYFESEDNAPSVSADWAFCRWIARDFGIIAIPASPFFDAAKPAADDPGLSQRLVRFAFCKSDDVLKDAASRLRRLHSTLTTVV</sequence>
<evidence type="ECO:0000256" key="4">
    <source>
        <dbReference type="ARBA" id="ARBA00022898"/>
    </source>
</evidence>
<dbReference type="AlphaFoldDB" id="A0A7S3JWL6"/>
<dbReference type="InterPro" id="IPR051326">
    <property type="entry name" value="Kynurenine-oxoglutarate_AT"/>
</dbReference>
<reference evidence="7" key="1">
    <citation type="submission" date="2021-01" db="EMBL/GenBank/DDBJ databases">
        <authorList>
            <person name="Corre E."/>
            <person name="Pelletier E."/>
            <person name="Niang G."/>
            <person name="Scheremetjew M."/>
            <person name="Finn R."/>
            <person name="Kale V."/>
            <person name="Holt S."/>
            <person name="Cochrane G."/>
            <person name="Meng A."/>
            <person name="Brown T."/>
            <person name="Cohen L."/>
        </authorList>
    </citation>
    <scope>NUCLEOTIDE SEQUENCE</scope>
    <source>
        <strain evidence="7">CCMP1510</strain>
    </source>
</reference>
<keyword evidence="4" id="KW-0663">Pyridoxal phosphate</keyword>
<dbReference type="InterPro" id="IPR015422">
    <property type="entry name" value="PyrdxlP-dep_Trfase_small"/>
</dbReference>
<dbReference type="Gene3D" id="3.40.640.10">
    <property type="entry name" value="Type I PLP-dependent aspartate aminotransferase-like (Major domain)"/>
    <property type="match status" value="1"/>
</dbReference>
<organism evidence="7">
    <name type="scientific">Aureoumbra lagunensis</name>
    <dbReference type="NCBI Taxonomy" id="44058"/>
    <lineage>
        <taxon>Eukaryota</taxon>
        <taxon>Sar</taxon>
        <taxon>Stramenopiles</taxon>
        <taxon>Ochrophyta</taxon>
        <taxon>Pelagophyceae</taxon>
        <taxon>Pelagomonadales</taxon>
        <taxon>Aureoumbra</taxon>
    </lineage>
</organism>
<dbReference type="Pfam" id="PF00155">
    <property type="entry name" value="Aminotran_1_2"/>
    <property type="match status" value="1"/>
</dbReference>
<dbReference type="GO" id="GO:0005737">
    <property type="term" value="C:cytoplasm"/>
    <property type="evidence" value="ECO:0007669"/>
    <property type="project" value="TreeGrafter"/>
</dbReference>
<evidence type="ECO:0000256" key="1">
    <source>
        <dbReference type="ARBA" id="ARBA00001933"/>
    </source>
</evidence>
<name>A0A7S3JWL6_9STRA</name>
<keyword evidence="3" id="KW-0808">Transferase</keyword>
<dbReference type="GO" id="GO:0016212">
    <property type="term" value="F:kynurenine-oxoglutarate transaminase activity"/>
    <property type="evidence" value="ECO:0007669"/>
    <property type="project" value="TreeGrafter"/>
</dbReference>